<sequence length="181" mass="19827">MTAQTWPSATRCGPRQAHQHAHHVAALVGGIFGCHIEYSEDSYWDTCPQSLMHRRSGLSVGYTAIRLCSLCGKDLDECEHMLDTQCELTVRHSPEGTCNACGRRSCPHMDGQCVLAYPRPVISEGQIHEVSLVSRPRDPLARFTKIEIDAQALAHSLGQQPNGRGSAVLSLPASVRGVRRT</sequence>
<evidence type="ECO:0000313" key="1">
    <source>
        <dbReference type="EMBL" id="EDY64009.1"/>
    </source>
</evidence>
<gene>
    <name evidence="1" type="ORF">SSDG_02407</name>
</gene>
<evidence type="ECO:0000313" key="2">
    <source>
        <dbReference type="Proteomes" id="UP000002805"/>
    </source>
</evidence>
<dbReference type="AlphaFoldDB" id="B5HAZ8"/>
<protein>
    <submittedName>
        <fullName evidence="1">Uncharacterized protein</fullName>
    </submittedName>
</protein>
<accession>B5HAZ8</accession>
<dbReference type="HOGENOM" id="CLU_1488271_0_0_11"/>
<organism evidence="1 2">
    <name type="scientific">Streptomyces pristinaespiralis (strain ATCC 25486 / DSM 40338 / CBS 914.69 / JCM 4507 / KCC S-0507 / NBRC 13074 / NRRL 2958 / 5647)</name>
    <dbReference type="NCBI Taxonomy" id="457429"/>
    <lineage>
        <taxon>Bacteria</taxon>
        <taxon>Bacillati</taxon>
        <taxon>Actinomycetota</taxon>
        <taxon>Actinomycetes</taxon>
        <taxon>Kitasatosporales</taxon>
        <taxon>Streptomycetaceae</taxon>
        <taxon>Streptomyces</taxon>
    </lineage>
</organism>
<reference evidence="2" key="1">
    <citation type="submission" date="2008-02" db="EMBL/GenBank/DDBJ databases">
        <authorList>
            <consortium name="The Broad Institute Genome Sequencing Platform"/>
            <person name="Fischbach M."/>
            <person name="Ward D."/>
            <person name="Young S."/>
            <person name="Jaffe D."/>
            <person name="Gnerre S."/>
            <person name="Berlin A."/>
            <person name="Heiman D."/>
            <person name="Hepburn T."/>
            <person name="Sykes S."/>
            <person name="Alvarado L."/>
            <person name="Kodira C.D."/>
            <person name="Straight P."/>
            <person name="Clardy J."/>
            <person name="Hung D."/>
            <person name="Kolter R."/>
            <person name="Mekalanos J."/>
            <person name="Walker S."/>
            <person name="Walsh C.T."/>
            <person name="Lander E."/>
            <person name="Galagan J."/>
            <person name="Nusbaum C."/>
            <person name="Birren B."/>
        </authorList>
    </citation>
    <scope>NUCLEOTIDE SEQUENCE [LARGE SCALE GENOMIC DNA]</scope>
    <source>
        <strain evidence="2">ATCC 25486 / DSM 40338 / CBS 914.69 / JCM 4507 / NBRC 13074 / NRRL 2958 / 5647</strain>
    </source>
</reference>
<reference evidence="2" key="2">
    <citation type="submission" date="2009-10" db="EMBL/GenBank/DDBJ databases">
        <title>The genome sequence of Streptomyces pristinaespiralis strain ATCC 25486.</title>
        <authorList>
            <consortium name="The Broad Institute Genome Sequencing Platform"/>
            <consortium name="Broad Institute Microbial Sequencing Center"/>
            <person name="Fischbach M."/>
            <person name="Godfrey P."/>
            <person name="Ward D."/>
            <person name="Young S."/>
            <person name="Zeng Q."/>
            <person name="Koehrsen M."/>
            <person name="Alvarado L."/>
            <person name="Berlin A.M."/>
            <person name="Bochicchio J."/>
            <person name="Borenstein D."/>
            <person name="Chapman S.B."/>
            <person name="Chen Z."/>
            <person name="Engels R."/>
            <person name="Freedman E."/>
            <person name="Gellesch M."/>
            <person name="Goldberg J."/>
            <person name="Griggs A."/>
            <person name="Gujja S."/>
            <person name="Heilman E.R."/>
            <person name="Heiman D.I."/>
            <person name="Hepburn T.A."/>
            <person name="Howarth C."/>
            <person name="Jen D."/>
            <person name="Larson L."/>
            <person name="Lewis B."/>
            <person name="Mehta T."/>
            <person name="Park D."/>
            <person name="Pearson M."/>
            <person name="Richards J."/>
            <person name="Roberts A."/>
            <person name="Saif S."/>
            <person name="Shea T.D."/>
            <person name="Shenoy N."/>
            <person name="Sisk P."/>
            <person name="Stolte C."/>
            <person name="Sykes S.N."/>
            <person name="Thomson T."/>
            <person name="Walk T."/>
            <person name="White J."/>
            <person name="Yandava C."/>
            <person name="Straight P."/>
            <person name="Clardy J."/>
            <person name="Hung D."/>
            <person name="Kolter R."/>
            <person name="Mekalanos J."/>
            <person name="Walker S."/>
            <person name="Walsh C.T."/>
            <person name="Wieland-Brown L.C."/>
            <person name="Haas B."/>
            <person name="Nusbaum C."/>
            <person name="Birren B."/>
        </authorList>
    </citation>
    <scope>NUCLEOTIDE SEQUENCE [LARGE SCALE GENOMIC DNA]</scope>
    <source>
        <strain evidence="2">ATCC 25486 / DSM 40338 / CBS 914.69 / JCM 4507 / NBRC 13074 / NRRL 2958 / 5647</strain>
    </source>
</reference>
<dbReference type="EMBL" id="CM000950">
    <property type="protein sequence ID" value="EDY64009.1"/>
    <property type="molecule type" value="Genomic_DNA"/>
</dbReference>
<dbReference type="Proteomes" id="UP000002805">
    <property type="component" value="Chromosome"/>
</dbReference>
<name>B5HAZ8_STRE2</name>
<proteinExistence type="predicted"/>
<keyword evidence="2" id="KW-1185">Reference proteome</keyword>